<name>A0A4R6STI2_9SPHI</name>
<protein>
    <submittedName>
        <fullName evidence="1">Uncharacterized protein</fullName>
    </submittedName>
</protein>
<comment type="caution">
    <text evidence="1">The sequence shown here is derived from an EMBL/GenBank/DDBJ whole genome shotgun (WGS) entry which is preliminary data.</text>
</comment>
<dbReference type="RefSeq" id="WP_133576467.1">
    <property type="nucleotide sequence ID" value="NZ_SNYC01000005.1"/>
</dbReference>
<gene>
    <name evidence="1" type="ORF">ATK78_2561</name>
</gene>
<sequence length="254" mass="29672">MKTSLEEITKRLNGKVSSQNLFNANFNGKSLKKIVINNYRNYKVQLDIYNDLLSINIKIESDWAFSINNPDEIFNYKTPITLKNYPYKVYISEARQYTVKNFIENFRISFFDKISGLGLSNIESVFLYRNVICFGLNYERNLVGDLEYIINTIESNEEIFFKGIMEPRFYKKNIPEKLRHLIPLIKKWGISDDDERTELIDAMSEKQKKKLVNEVSPHFNEVNEFLNSFGDNPMSEEAMLLGNLAELVSELIAN</sequence>
<dbReference type="EMBL" id="SNYC01000005">
    <property type="protein sequence ID" value="TDQ08060.1"/>
    <property type="molecule type" value="Genomic_DNA"/>
</dbReference>
<evidence type="ECO:0000313" key="1">
    <source>
        <dbReference type="EMBL" id="TDQ08060.1"/>
    </source>
</evidence>
<accession>A0A4R6STI2</accession>
<reference evidence="1 2" key="1">
    <citation type="submission" date="2019-03" db="EMBL/GenBank/DDBJ databases">
        <title>Genomic Encyclopedia of Archaeal and Bacterial Type Strains, Phase II (KMG-II): from individual species to whole genera.</title>
        <authorList>
            <person name="Goeker M."/>
        </authorList>
    </citation>
    <scope>NUCLEOTIDE SEQUENCE [LARGE SCALE GENOMIC DNA]</scope>
    <source>
        <strain evidence="1 2">DSM 19035</strain>
    </source>
</reference>
<keyword evidence="2" id="KW-1185">Reference proteome</keyword>
<dbReference type="OrthoDB" id="1551356at2"/>
<organism evidence="1 2">
    <name type="scientific">Pedobacter metabolipauper</name>
    <dbReference type="NCBI Taxonomy" id="425513"/>
    <lineage>
        <taxon>Bacteria</taxon>
        <taxon>Pseudomonadati</taxon>
        <taxon>Bacteroidota</taxon>
        <taxon>Sphingobacteriia</taxon>
        <taxon>Sphingobacteriales</taxon>
        <taxon>Sphingobacteriaceae</taxon>
        <taxon>Pedobacter</taxon>
    </lineage>
</organism>
<dbReference type="AlphaFoldDB" id="A0A4R6STI2"/>
<evidence type="ECO:0000313" key="2">
    <source>
        <dbReference type="Proteomes" id="UP000295620"/>
    </source>
</evidence>
<proteinExistence type="predicted"/>
<dbReference type="Proteomes" id="UP000295620">
    <property type="component" value="Unassembled WGS sequence"/>
</dbReference>